<dbReference type="PANTHER" id="PTHR34504">
    <property type="entry name" value="ANTITOXIN HICB"/>
    <property type="match status" value="1"/>
</dbReference>
<evidence type="ECO:0000313" key="2">
    <source>
        <dbReference type="Proteomes" id="UP000198611"/>
    </source>
</evidence>
<keyword evidence="2" id="KW-1185">Reference proteome</keyword>
<dbReference type="Proteomes" id="UP000198611">
    <property type="component" value="Unassembled WGS sequence"/>
</dbReference>
<evidence type="ECO:0000313" key="1">
    <source>
        <dbReference type="EMBL" id="SFC95384.1"/>
    </source>
</evidence>
<organism evidence="1 2">
    <name type="scientific">Thiohalospira halophila DSM 15071</name>
    <dbReference type="NCBI Taxonomy" id="1123397"/>
    <lineage>
        <taxon>Bacteria</taxon>
        <taxon>Pseudomonadati</taxon>
        <taxon>Pseudomonadota</taxon>
        <taxon>Gammaproteobacteria</taxon>
        <taxon>Thiohalospirales</taxon>
        <taxon>Thiohalospiraceae</taxon>
        <taxon>Thiohalospira</taxon>
    </lineage>
</organism>
<dbReference type="SUPFAM" id="SSF143100">
    <property type="entry name" value="TTHA1013/TTHA0281-like"/>
    <property type="match status" value="1"/>
</dbReference>
<protein>
    <submittedName>
        <fullName evidence="1">Predicted nuclease of the RNAse H fold, HicB family</fullName>
    </submittedName>
</protein>
<gene>
    <name evidence="1" type="ORF">SAMN05660831_00217</name>
</gene>
<dbReference type="Gene3D" id="3.30.160.250">
    <property type="match status" value="1"/>
</dbReference>
<dbReference type="InterPro" id="IPR035069">
    <property type="entry name" value="TTHA1013/TTHA0281-like"/>
</dbReference>
<dbReference type="AlphaFoldDB" id="A0A1I1NCD2"/>
<dbReference type="EMBL" id="FOMJ01000001">
    <property type="protein sequence ID" value="SFC95384.1"/>
    <property type="molecule type" value="Genomic_DNA"/>
</dbReference>
<name>A0A1I1NCD2_9GAMM</name>
<reference evidence="1 2" key="1">
    <citation type="submission" date="2016-10" db="EMBL/GenBank/DDBJ databases">
        <authorList>
            <person name="de Groot N.N."/>
        </authorList>
    </citation>
    <scope>NUCLEOTIDE SEQUENCE [LARGE SCALE GENOMIC DNA]</scope>
    <source>
        <strain evidence="1 2">HL3</strain>
    </source>
</reference>
<dbReference type="PANTHER" id="PTHR34504:SF2">
    <property type="entry name" value="UPF0150 PROTEIN SSL0259"/>
    <property type="match status" value="1"/>
</dbReference>
<dbReference type="RefSeq" id="WP_093426907.1">
    <property type="nucleotide sequence ID" value="NZ_FOMJ01000001.1"/>
</dbReference>
<dbReference type="OrthoDB" id="5772625at2"/>
<dbReference type="STRING" id="1123397.SAMN05660831_00217"/>
<accession>A0A1I1NCD2</accession>
<sequence length="75" mass="8304">MSTNRQLTAVIEKEDDVYVAFCPEVDIVSQGESIESARANLREALELFFEGAPEEEVRGRFHEDIFVTSVGVAVG</sequence>
<proteinExistence type="predicted"/>
<dbReference type="InterPro" id="IPR051404">
    <property type="entry name" value="TA_system_antitoxin"/>
</dbReference>